<name>A0A1G2KWT4_9BACT</name>
<evidence type="ECO:0000313" key="4">
    <source>
        <dbReference type="Proteomes" id="UP000177177"/>
    </source>
</evidence>
<dbReference type="PANTHER" id="PTHR10788:SF106">
    <property type="entry name" value="BCDNA.GH08860"/>
    <property type="match status" value="1"/>
</dbReference>
<evidence type="ECO:0000256" key="1">
    <source>
        <dbReference type="ARBA" id="ARBA00008799"/>
    </source>
</evidence>
<dbReference type="Proteomes" id="UP000177177">
    <property type="component" value="Unassembled WGS sequence"/>
</dbReference>
<keyword evidence="2" id="KW-0472">Membrane</keyword>
<feature type="transmembrane region" description="Helical" evidence="2">
    <location>
        <begin position="157"/>
        <end position="176"/>
    </location>
</feature>
<keyword evidence="2" id="KW-1133">Transmembrane helix</keyword>
<dbReference type="GO" id="GO:0003825">
    <property type="term" value="F:alpha,alpha-trehalose-phosphate synthase (UDP-forming) activity"/>
    <property type="evidence" value="ECO:0007669"/>
    <property type="project" value="TreeGrafter"/>
</dbReference>
<evidence type="ECO:0000256" key="2">
    <source>
        <dbReference type="SAM" id="Phobius"/>
    </source>
</evidence>
<comment type="caution">
    <text evidence="3">The sequence shown here is derived from an EMBL/GenBank/DDBJ whole genome shotgun (WGS) entry which is preliminary data.</text>
</comment>
<organism evidence="3 4">
    <name type="scientific">Candidatus Sungbacteria bacterium RIFCSPHIGHO2_02_FULL_53_17</name>
    <dbReference type="NCBI Taxonomy" id="1802275"/>
    <lineage>
        <taxon>Bacteria</taxon>
        <taxon>Candidatus Sungiibacteriota</taxon>
    </lineage>
</organism>
<dbReference type="Pfam" id="PF00982">
    <property type="entry name" value="Glyco_transf_20"/>
    <property type="match status" value="1"/>
</dbReference>
<gene>
    <name evidence="3" type="ORF">A3C92_00200</name>
</gene>
<dbReference type="InterPro" id="IPR001830">
    <property type="entry name" value="Glyco_trans_20"/>
</dbReference>
<accession>A0A1G2KWT4</accession>
<dbReference type="Gene3D" id="3.40.50.2000">
    <property type="entry name" value="Glycogen Phosphorylase B"/>
    <property type="match status" value="2"/>
</dbReference>
<keyword evidence="2" id="KW-0812">Transmembrane</keyword>
<protein>
    <submittedName>
        <fullName evidence="3">Uncharacterized protein</fullName>
    </submittedName>
</protein>
<dbReference type="PANTHER" id="PTHR10788">
    <property type="entry name" value="TREHALOSE-6-PHOSPHATE SYNTHASE"/>
    <property type="match status" value="1"/>
</dbReference>
<evidence type="ECO:0000313" key="3">
    <source>
        <dbReference type="EMBL" id="OHA02869.1"/>
    </source>
</evidence>
<sequence length="724" mass="80861">MTLVVSAIVGLFALNQANQEQIELTSRLQSRSQVLAESLAESIESSYNARATTIQRVIDRFASNERLAGLGVFDNRGTAIAVSQDLPLPENGSFITTVMDSDEAAGDFVSRGDVSYYVHVIPLHEDGRVSGALAVAQNATYIDDRIRQIWWNGLIRLLLQIVVFAAAIFVLVRWVFMRSVSNLAASVQVARKNGAGDGAIRSDTFLEPLAGEISKVTASLRAARSAASEEARMRMEKIETPWTAERLGEFIKAHFKDRSIFVLSNREPYVHQHGKNGAEWTVPPGGVVTALEPVMEASGGMWIAHGGGSADKETADADGKLPVPPDEPSYTLKRIWLEEKDMQGYYNGFSNEALWPLCQMAHVRPIFRAEDWASYRKVNAAFVKALLDEVRHIDRPIVLVQDYHLALAPALIKRARPDAQVAIFWHIPWPSAAQFSICPWRCEILEGMLGADLVGFHIQQYCNNFIDTAANEIEARVDYEHFAVVRGRHSAFVRSFPISVAFPGRAEPQGVADRAILERLGIPDGPLGLGVDRMDYTKGILERFKSVEFLLETHPEYLGKFTFLQIASPSRESVEQYRRYAAAVTAEADRINRRFATRAWRPIVLETKNYTHEELRVLYRLADVCMVTSLHDGMNLVAKEFAAARNDEQGTLILSKFTGASRDLKGAVIVNPYSAEETSEALYAGLNMPREEQRRRMAAMRASVRDYNIYRWSAELIKALAQLE</sequence>
<dbReference type="SUPFAM" id="SSF53756">
    <property type="entry name" value="UDP-Glycosyltransferase/glycogen phosphorylase"/>
    <property type="match status" value="1"/>
</dbReference>
<reference evidence="3 4" key="1">
    <citation type="journal article" date="2016" name="Nat. Commun.">
        <title>Thousands of microbial genomes shed light on interconnected biogeochemical processes in an aquifer system.</title>
        <authorList>
            <person name="Anantharaman K."/>
            <person name="Brown C.T."/>
            <person name="Hug L.A."/>
            <person name="Sharon I."/>
            <person name="Castelle C.J."/>
            <person name="Probst A.J."/>
            <person name="Thomas B.C."/>
            <person name="Singh A."/>
            <person name="Wilkins M.J."/>
            <person name="Karaoz U."/>
            <person name="Brodie E.L."/>
            <person name="Williams K.H."/>
            <person name="Hubbard S.S."/>
            <person name="Banfield J.F."/>
        </authorList>
    </citation>
    <scope>NUCLEOTIDE SEQUENCE [LARGE SCALE GENOMIC DNA]</scope>
</reference>
<dbReference type="CDD" id="cd03788">
    <property type="entry name" value="GT20_TPS"/>
    <property type="match status" value="1"/>
</dbReference>
<dbReference type="GO" id="GO:0005992">
    <property type="term" value="P:trehalose biosynthetic process"/>
    <property type="evidence" value="ECO:0007669"/>
    <property type="project" value="InterPro"/>
</dbReference>
<proteinExistence type="inferred from homology"/>
<dbReference type="AlphaFoldDB" id="A0A1G2KWT4"/>
<dbReference type="EMBL" id="MHQN01000029">
    <property type="protein sequence ID" value="OHA02869.1"/>
    <property type="molecule type" value="Genomic_DNA"/>
</dbReference>
<comment type="similarity">
    <text evidence="1">Belongs to the glycosyltransferase 20 family.</text>
</comment>